<protein>
    <recommendedName>
        <fullName evidence="2">PsbP C-terminal domain-containing protein</fullName>
    </recommendedName>
</protein>
<feature type="transmembrane region" description="Helical" evidence="1">
    <location>
        <begin position="56"/>
        <end position="78"/>
    </location>
</feature>
<dbReference type="GO" id="GO:0019898">
    <property type="term" value="C:extrinsic component of membrane"/>
    <property type="evidence" value="ECO:0007669"/>
    <property type="project" value="InterPro"/>
</dbReference>
<dbReference type="Pfam" id="PF01789">
    <property type="entry name" value="PsbP"/>
    <property type="match status" value="1"/>
</dbReference>
<dbReference type="InterPro" id="IPR016123">
    <property type="entry name" value="Mog1/PsbP_a/b/a-sand"/>
</dbReference>
<dbReference type="GO" id="GO:0009654">
    <property type="term" value="C:photosystem II oxygen evolving complex"/>
    <property type="evidence" value="ECO:0007669"/>
    <property type="project" value="InterPro"/>
</dbReference>
<dbReference type="Gene3D" id="3.40.1000.10">
    <property type="entry name" value="Mog1/PsbP, alpha/beta/alpha sandwich"/>
    <property type="match status" value="1"/>
</dbReference>
<dbReference type="Proteomes" id="UP001188597">
    <property type="component" value="Unassembled WGS sequence"/>
</dbReference>
<keyword evidence="1" id="KW-1133">Transmembrane helix</keyword>
<name>A0AA89AZV8_9ASTE</name>
<feature type="domain" description="PsbP C-terminal" evidence="2">
    <location>
        <begin position="96"/>
        <end position="282"/>
    </location>
</feature>
<dbReference type="EMBL" id="JAVXUP010000654">
    <property type="protein sequence ID" value="KAK3023474.1"/>
    <property type="molecule type" value="Genomic_DNA"/>
</dbReference>
<dbReference type="SUPFAM" id="SSF55724">
    <property type="entry name" value="Mog1p/PsbP-like"/>
    <property type="match status" value="1"/>
</dbReference>
<keyword evidence="1" id="KW-0812">Transmembrane</keyword>
<keyword evidence="1" id="KW-0472">Membrane</keyword>
<dbReference type="GO" id="GO:0015979">
    <property type="term" value="P:photosynthesis"/>
    <property type="evidence" value="ECO:0007669"/>
    <property type="project" value="InterPro"/>
</dbReference>
<evidence type="ECO:0000313" key="3">
    <source>
        <dbReference type="EMBL" id="KAK3023474.1"/>
    </source>
</evidence>
<sequence length="285" mass="31199">MAMYCKISFLPHLRINQPSGGRKEGLQEITIRSERSPAEQFVPLASVFRRQLLTGFGSASLVAVGANFAGITSFLLGFSPDSARSLKLDVLYPVGGYSRCIEPNEGFEFIYPASWVGDQTLLYRAAGKAEFERSLDPPSLKKVTPSDRRRRGINEPVVAFGPPGSTGELNVSVIVSPVPLDFSIEAFGGPKEVGEAVLRTITGSGQRSDVKGTLIQSTIKEDSIKNVKYYLLEFRVETPSFQRHNVAVCCANKGKLFTIDAQAPESSWSTIRSDFYRIADSFCLA</sequence>
<dbReference type="AlphaFoldDB" id="A0AA89AZV8"/>
<evidence type="ECO:0000256" key="1">
    <source>
        <dbReference type="SAM" id="Phobius"/>
    </source>
</evidence>
<dbReference type="GO" id="GO:0005509">
    <property type="term" value="F:calcium ion binding"/>
    <property type="evidence" value="ECO:0007669"/>
    <property type="project" value="InterPro"/>
</dbReference>
<dbReference type="NCBIfam" id="NF040946">
    <property type="entry name" value="PSII_PsbP"/>
    <property type="match status" value="1"/>
</dbReference>
<evidence type="ECO:0000259" key="2">
    <source>
        <dbReference type="Pfam" id="PF01789"/>
    </source>
</evidence>
<comment type="caution">
    <text evidence="3">The sequence shown here is derived from an EMBL/GenBank/DDBJ whole genome shotgun (WGS) entry which is preliminary data.</text>
</comment>
<evidence type="ECO:0000313" key="4">
    <source>
        <dbReference type="Proteomes" id="UP001188597"/>
    </source>
</evidence>
<proteinExistence type="predicted"/>
<accession>A0AA89AZV8</accession>
<organism evidence="3 4">
    <name type="scientific">Escallonia herrerae</name>
    <dbReference type="NCBI Taxonomy" id="1293975"/>
    <lineage>
        <taxon>Eukaryota</taxon>
        <taxon>Viridiplantae</taxon>
        <taxon>Streptophyta</taxon>
        <taxon>Embryophyta</taxon>
        <taxon>Tracheophyta</taxon>
        <taxon>Spermatophyta</taxon>
        <taxon>Magnoliopsida</taxon>
        <taxon>eudicotyledons</taxon>
        <taxon>Gunneridae</taxon>
        <taxon>Pentapetalae</taxon>
        <taxon>asterids</taxon>
        <taxon>campanulids</taxon>
        <taxon>Escalloniales</taxon>
        <taxon>Escalloniaceae</taxon>
        <taxon>Escallonia</taxon>
    </lineage>
</organism>
<dbReference type="PANTHER" id="PTHR31407:SF16">
    <property type="entry name" value="PSBP DOMAIN-CONTAINING PROTEIN 7, CHLOROPLASTIC"/>
    <property type="match status" value="1"/>
</dbReference>
<gene>
    <name evidence="3" type="ORF">RJ639_044854</name>
</gene>
<keyword evidence="4" id="KW-1185">Reference proteome</keyword>
<dbReference type="InterPro" id="IPR002683">
    <property type="entry name" value="PsbP_C"/>
</dbReference>
<reference evidence="3" key="1">
    <citation type="submission" date="2022-12" db="EMBL/GenBank/DDBJ databases">
        <title>Draft genome assemblies for two species of Escallonia (Escalloniales).</title>
        <authorList>
            <person name="Chanderbali A."/>
            <person name="Dervinis C."/>
            <person name="Anghel I."/>
            <person name="Soltis D."/>
            <person name="Soltis P."/>
            <person name="Zapata F."/>
        </authorList>
    </citation>
    <scope>NUCLEOTIDE SEQUENCE</scope>
    <source>
        <strain evidence="3">UCBG64.0493</strain>
        <tissue evidence="3">Leaf</tissue>
    </source>
</reference>
<dbReference type="PANTHER" id="PTHR31407">
    <property type="match status" value="1"/>
</dbReference>